<evidence type="ECO:0000313" key="6">
    <source>
        <dbReference type="EMBL" id="CAF3381998.1"/>
    </source>
</evidence>
<dbReference type="SUPFAM" id="SSF57850">
    <property type="entry name" value="RING/U-box"/>
    <property type="match status" value="1"/>
</dbReference>
<dbReference type="InterPro" id="IPR002867">
    <property type="entry name" value="IBR_dom"/>
</dbReference>
<protein>
    <recommendedName>
        <fullName evidence="5">IBR domain-containing protein</fullName>
    </recommendedName>
</protein>
<keyword evidence="2" id="KW-0863">Zinc-finger</keyword>
<keyword evidence="4" id="KW-0862">Zinc</keyword>
<accession>A0A817YLU6</accession>
<sequence>MHCSRCDYNFTWSTSEGPQDPKITSLLYHSSTAQSIESIREELNKKLDTAKISEEDEKVVINNRSFIGSAIVKRVKPCPNSSCQKLNVKMGNDNLIICNDCLEQYCFSCAKPINGLQHFQKKCDRYT</sequence>
<evidence type="ECO:0000259" key="5">
    <source>
        <dbReference type="Pfam" id="PF01485"/>
    </source>
</evidence>
<feature type="domain" description="IBR" evidence="5">
    <location>
        <begin position="73"/>
        <end position="120"/>
    </location>
</feature>
<comment type="caution">
    <text evidence="6">The sequence shown here is derived from an EMBL/GenBank/DDBJ whole genome shotgun (WGS) entry which is preliminary data.</text>
</comment>
<organism evidence="6 7">
    <name type="scientific">Rotaria socialis</name>
    <dbReference type="NCBI Taxonomy" id="392032"/>
    <lineage>
        <taxon>Eukaryota</taxon>
        <taxon>Metazoa</taxon>
        <taxon>Spiralia</taxon>
        <taxon>Gnathifera</taxon>
        <taxon>Rotifera</taxon>
        <taxon>Eurotatoria</taxon>
        <taxon>Bdelloidea</taxon>
        <taxon>Philodinida</taxon>
        <taxon>Philodinidae</taxon>
        <taxon>Rotaria</taxon>
    </lineage>
</organism>
<keyword evidence="3" id="KW-0833">Ubl conjugation pathway</keyword>
<evidence type="ECO:0000256" key="3">
    <source>
        <dbReference type="ARBA" id="ARBA00022786"/>
    </source>
</evidence>
<keyword evidence="1" id="KW-0479">Metal-binding</keyword>
<evidence type="ECO:0000256" key="2">
    <source>
        <dbReference type="ARBA" id="ARBA00022771"/>
    </source>
</evidence>
<evidence type="ECO:0000256" key="1">
    <source>
        <dbReference type="ARBA" id="ARBA00022723"/>
    </source>
</evidence>
<evidence type="ECO:0000313" key="7">
    <source>
        <dbReference type="Proteomes" id="UP000663872"/>
    </source>
</evidence>
<dbReference type="Pfam" id="PF01485">
    <property type="entry name" value="IBR"/>
    <property type="match status" value="1"/>
</dbReference>
<evidence type="ECO:0000256" key="4">
    <source>
        <dbReference type="ARBA" id="ARBA00022833"/>
    </source>
</evidence>
<reference evidence="6" key="1">
    <citation type="submission" date="2021-02" db="EMBL/GenBank/DDBJ databases">
        <authorList>
            <person name="Nowell W R."/>
        </authorList>
    </citation>
    <scope>NUCLEOTIDE SEQUENCE</scope>
</reference>
<dbReference type="EMBL" id="CAJNYT010000897">
    <property type="protein sequence ID" value="CAF3381998.1"/>
    <property type="molecule type" value="Genomic_DNA"/>
</dbReference>
<name>A0A817YLU6_9BILA</name>
<dbReference type="Proteomes" id="UP000663872">
    <property type="component" value="Unassembled WGS sequence"/>
</dbReference>
<proteinExistence type="predicted"/>
<dbReference type="AlphaFoldDB" id="A0A817YLU6"/>
<dbReference type="GO" id="GO:0008270">
    <property type="term" value="F:zinc ion binding"/>
    <property type="evidence" value="ECO:0007669"/>
    <property type="project" value="UniProtKB-KW"/>
</dbReference>
<gene>
    <name evidence="6" type="ORF">GRG538_LOCUS8286</name>
</gene>